<dbReference type="EMBL" id="CADCWE010000262">
    <property type="protein sequence ID" value="CAA9564974.1"/>
    <property type="molecule type" value="Genomic_DNA"/>
</dbReference>
<feature type="region of interest" description="Disordered" evidence="1">
    <location>
        <begin position="1"/>
        <end position="30"/>
    </location>
</feature>
<feature type="non-terminal residue" evidence="2">
    <location>
        <position position="1"/>
    </location>
</feature>
<accession>A0A6J4V2K6</accession>
<dbReference type="AlphaFoldDB" id="A0A6J4V2K6"/>
<organism evidence="2">
    <name type="scientific">uncultured Thermomicrobiales bacterium</name>
    <dbReference type="NCBI Taxonomy" id="1645740"/>
    <lineage>
        <taxon>Bacteria</taxon>
        <taxon>Pseudomonadati</taxon>
        <taxon>Thermomicrobiota</taxon>
        <taxon>Thermomicrobia</taxon>
        <taxon>Thermomicrobiales</taxon>
        <taxon>environmental samples</taxon>
    </lineage>
</organism>
<evidence type="ECO:0000256" key="1">
    <source>
        <dbReference type="SAM" id="MobiDB-lite"/>
    </source>
</evidence>
<sequence length="46" mass="5157">WPPSSPMPVPFAPRISRRDWSGSAGRREPCEGCGARSWRWIFGPTA</sequence>
<feature type="compositionally biased region" description="Pro residues" evidence="1">
    <location>
        <begin position="1"/>
        <end position="11"/>
    </location>
</feature>
<feature type="compositionally biased region" description="Basic and acidic residues" evidence="1">
    <location>
        <begin position="16"/>
        <end position="30"/>
    </location>
</feature>
<proteinExistence type="predicted"/>
<feature type="non-terminal residue" evidence="2">
    <location>
        <position position="46"/>
    </location>
</feature>
<protein>
    <submittedName>
        <fullName evidence="2">Uncharacterized protein</fullName>
    </submittedName>
</protein>
<name>A0A6J4V2K6_9BACT</name>
<evidence type="ECO:0000313" key="2">
    <source>
        <dbReference type="EMBL" id="CAA9564974.1"/>
    </source>
</evidence>
<gene>
    <name evidence="2" type="ORF">AVDCRST_MAG73-4075</name>
</gene>
<reference evidence="2" key="1">
    <citation type="submission" date="2020-02" db="EMBL/GenBank/DDBJ databases">
        <authorList>
            <person name="Meier V. D."/>
        </authorList>
    </citation>
    <scope>NUCLEOTIDE SEQUENCE</scope>
    <source>
        <strain evidence="2">AVDCRST_MAG73</strain>
    </source>
</reference>